<evidence type="ECO:0000313" key="2">
    <source>
        <dbReference type="Proteomes" id="UP000033556"/>
    </source>
</evidence>
<dbReference type="PATRIC" id="fig|1359164.3.peg.1784"/>
<dbReference type="EMBL" id="LANR01000001">
    <property type="protein sequence ID" value="KJV62771.1"/>
    <property type="molecule type" value="Genomic_DNA"/>
</dbReference>
<proteinExistence type="predicted"/>
<dbReference type="AlphaFoldDB" id="A0A0F3N4V6"/>
<organism evidence="1 2">
    <name type="scientific">Rickettsia amblyommatis str. Ac/Pa</name>
    <dbReference type="NCBI Taxonomy" id="1359164"/>
    <lineage>
        <taxon>Bacteria</taxon>
        <taxon>Pseudomonadati</taxon>
        <taxon>Pseudomonadota</taxon>
        <taxon>Alphaproteobacteria</taxon>
        <taxon>Rickettsiales</taxon>
        <taxon>Rickettsiaceae</taxon>
        <taxon>Rickettsieae</taxon>
        <taxon>Rickettsia</taxon>
        <taxon>spotted fever group</taxon>
    </lineage>
</organism>
<name>A0A0F3N4V6_RICAM</name>
<keyword evidence="2" id="KW-1185">Reference proteome</keyword>
<reference evidence="1 2" key="1">
    <citation type="submission" date="2015-01" db="EMBL/GenBank/DDBJ databases">
        <title>Genome Sequencing of Rickettsiales.</title>
        <authorList>
            <person name="Daugherty S.C."/>
            <person name="Su Q."/>
            <person name="Abolude K."/>
            <person name="Beier-Sexton M."/>
            <person name="Carlyon J.A."/>
            <person name="Carter R."/>
            <person name="Day N.P."/>
            <person name="Dumler S.J."/>
            <person name="Dyachenko V."/>
            <person name="Godinez A."/>
            <person name="Kurtti T.J."/>
            <person name="Lichay M."/>
            <person name="Mullins K.E."/>
            <person name="Ott S."/>
            <person name="Pappas-Brown V."/>
            <person name="Paris D.H."/>
            <person name="Patel P."/>
            <person name="Richards A.L."/>
            <person name="Sadzewicz L."/>
            <person name="Sears K."/>
            <person name="Seidman D."/>
            <person name="Sengamalay N."/>
            <person name="Stenos J."/>
            <person name="Tallon L.J."/>
            <person name="Vincent G."/>
            <person name="Fraser C.M."/>
            <person name="Munderloh U."/>
            <person name="Dunning-Hotopp J.C."/>
        </authorList>
    </citation>
    <scope>NUCLEOTIDE SEQUENCE [LARGE SCALE GENOMIC DNA]</scope>
    <source>
        <strain evidence="1 2">Ac/Pa</strain>
    </source>
</reference>
<dbReference type="Proteomes" id="UP000033556">
    <property type="component" value="Unassembled WGS sequence"/>
</dbReference>
<comment type="caution">
    <text evidence="1">The sequence shown here is derived from an EMBL/GenBank/DDBJ whole genome shotgun (WGS) entry which is preliminary data.</text>
</comment>
<gene>
    <name evidence="1" type="ORF">APHACPA_1810</name>
</gene>
<protein>
    <submittedName>
        <fullName evidence="1">Uncharacterized protein</fullName>
    </submittedName>
</protein>
<sequence>MPFSVPRPCGKTTLAHAYIKQLKEDEKSYFFDLEDPALT</sequence>
<accession>A0A0F3N4V6</accession>
<evidence type="ECO:0000313" key="1">
    <source>
        <dbReference type="EMBL" id="KJV62771.1"/>
    </source>
</evidence>